<dbReference type="RefSeq" id="WP_279851552.1">
    <property type="nucleotide sequence ID" value="NZ_JAOCIA010000058.1"/>
</dbReference>
<comment type="caution">
    <text evidence="1">The sequence shown here is derived from an EMBL/GenBank/DDBJ whole genome shotgun (WGS) entry which is preliminary data.</text>
</comment>
<dbReference type="Pfam" id="PF06504">
    <property type="entry name" value="RepC"/>
    <property type="match status" value="1"/>
</dbReference>
<protein>
    <submittedName>
        <fullName evidence="1">Replication protein C, IncQ-type</fullName>
    </submittedName>
</protein>
<reference evidence="1" key="1">
    <citation type="submission" date="2022-09" db="EMBL/GenBank/DDBJ databases">
        <title>Intensive care unit water sources are persistently colonized with multi-drug resistant bacteria and are the site of extensive horizontal gene transfer of antibiotic resistance genes.</title>
        <authorList>
            <person name="Diorio-Toth L."/>
        </authorList>
    </citation>
    <scope>NUCLEOTIDE SEQUENCE</scope>
    <source>
        <strain evidence="1">GD03686</strain>
    </source>
</reference>
<evidence type="ECO:0000313" key="1">
    <source>
        <dbReference type="EMBL" id="MDH2007259.1"/>
    </source>
</evidence>
<organism evidence="1 2">
    <name type="scientific">Comamonas aquatica</name>
    <dbReference type="NCBI Taxonomy" id="225991"/>
    <lineage>
        <taxon>Bacteria</taxon>
        <taxon>Pseudomonadati</taxon>
        <taxon>Pseudomonadota</taxon>
        <taxon>Betaproteobacteria</taxon>
        <taxon>Burkholderiales</taxon>
        <taxon>Comamonadaceae</taxon>
        <taxon>Comamonas</taxon>
    </lineage>
</organism>
<dbReference type="InterPro" id="IPR010522">
    <property type="entry name" value="RepC_bac"/>
</dbReference>
<dbReference type="EMBL" id="JAOCJW010000055">
    <property type="protein sequence ID" value="MDH2007259.1"/>
    <property type="molecule type" value="Genomic_DNA"/>
</dbReference>
<accession>A0AA42W6T9</accession>
<sequence>MTKSARLKFAKLPLPFVQAIGLFRSLKPGERNQPLDVTYEAEDLEYRFTAPSLLGADDMRVMLAVIAIACAQNRSLQLSLGGTDGDRYKKIKTLLGHSLEVRFSYDELAREIGYSSAGSGADITIRNALGRLAATKVVVMPTGKCPRFFEAGPIFEPLASTDATPLIALRLCPLLAFSVLGGPGTYMRVDLVEARKLKTDITRLIHFHLAWLSSKGFGTVGLGTLVSYVYANGPASLDTGRQRQYRVKAAIKEFSEELGWTTLWNRSTCRFTRTSPRSRKPLP</sequence>
<proteinExistence type="predicted"/>
<evidence type="ECO:0000313" key="2">
    <source>
        <dbReference type="Proteomes" id="UP001161294"/>
    </source>
</evidence>
<dbReference type="Proteomes" id="UP001161294">
    <property type="component" value="Unassembled WGS sequence"/>
</dbReference>
<dbReference type="AlphaFoldDB" id="A0AA42W6T9"/>
<name>A0AA42W6T9_9BURK</name>
<gene>
    <name evidence="1" type="primary">repC</name>
    <name evidence="1" type="ORF">N5J23_17260</name>
</gene>